<evidence type="ECO:0000256" key="1">
    <source>
        <dbReference type="SAM" id="SignalP"/>
    </source>
</evidence>
<evidence type="ECO:0008006" key="4">
    <source>
        <dbReference type="Google" id="ProtNLM"/>
    </source>
</evidence>
<accession>A0A6C2D7L3</accession>
<dbReference type="EMBL" id="SDKK01000002">
    <property type="protein sequence ID" value="TYC61675.1"/>
    <property type="molecule type" value="Genomic_DNA"/>
</dbReference>
<feature type="chain" id="PRO_5025432503" description="PEP-CTERM sorting domain-containing protein" evidence="1">
    <location>
        <begin position="26"/>
        <end position="222"/>
    </location>
</feature>
<dbReference type="AlphaFoldDB" id="A0A6C2D7L3"/>
<name>A0A6C2D7L3_9RHOO</name>
<dbReference type="Proteomes" id="UP000389128">
    <property type="component" value="Unassembled WGS sequence"/>
</dbReference>
<comment type="caution">
    <text evidence="2">The sequence shown here is derived from an EMBL/GenBank/DDBJ whole genome shotgun (WGS) entry which is preliminary data.</text>
</comment>
<organism evidence="2 3">
    <name type="scientific">Zoogloea oleivorans</name>
    <dbReference type="NCBI Taxonomy" id="1552750"/>
    <lineage>
        <taxon>Bacteria</taxon>
        <taxon>Pseudomonadati</taxon>
        <taxon>Pseudomonadota</taxon>
        <taxon>Betaproteobacteria</taxon>
        <taxon>Rhodocyclales</taxon>
        <taxon>Zoogloeaceae</taxon>
        <taxon>Zoogloea</taxon>
    </lineage>
</organism>
<dbReference type="RefSeq" id="WP_148577598.1">
    <property type="nucleotide sequence ID" value="NZ_JAVEUW010000070.1"/>
</dbReference>
<keyword evidence="1" id="KW-0732">Signal</keyword>
<feature type="signal peptide" evidence="1">
    <location>
        <begin position="1"/>
        <end position="25"/>
    </location>
</feature>
<evidence type="ECO:0000313" key="3">
    <source>
        <dbReference type="Proteomes" id="UP000389128"/>
    </source>
</evidence>
<proteinExistence type="predicted"/>
<sequence>MQNVSTGFRFVVPAVLSMVAQIAAADVSLTLGEQDFADASTPTTGDFLTAGSGESSPFNGVFSGSDVTGPNFSASWTFSYAPQSPVLGASLTLGIYDHESAAAGNQVASFKLNGIDLTIELNSLFESRGGASREDNVYVLTLPGTTFASLGTGTAAFELSLQGPGLGLFGETPFNGAALDFSTLNVITRDVTPTPVPEPASGALMSMALLGLAVTRFRAPRR</sequence>
<evidence type="ECO:0000313" key="2">
    <source>
        <dbReference type="EMBL" id="TYC61675.1"/>
    </source>
</evidence>
<gene>
    <name evidence="2" type="ORF">ETQ85_03190</name>
</gene>
<dbReference type="OrthoDB" id="8549717at2"/>
<reference evidence="2 3" key="1">
    <citation type="submission" date="2019-01" db="EMBL/GenBank/DDBJ databases">
        <title>Zoogloea oleivorans genome sequencing and assembly.</title>
        <authorList>
            <person name="Tancsics A."/>
            <person name="Farkas M."/>
            <person name="Kriszt B."/>
            <person name="Maroti G."/>
            <person name="Horvath B."/>
        </authorList>
    </citation>
    <scope>NUCLEOTIDE SEQUENCE [LARGE SCALE GENOMIC DNA]</scope>
    <source>
        <strain evidence="2 3">Buc</strain>
    </source>
</reference>
<keyword evidence="3" id="KW-1185">Reference proteome</keyword>
<protein>
    <recommendedName>
        <fullName evidence="4">PEP-CTERM sorting domain-containing protein</fullName>
    </recommendedName>
</protein>